<feature type="domain" description="GUN4-like" evidence="1">
    <location>
        <begin position="129"/>
        <end position="265"/>
    </location>
</feature>
<dbReference type="HOGENOM" id="CLU_945673_0_0_3"/>
<reference evidence="2 3" key="1">
    <citation type="submission" date="2012-06" db="EMBL/GenBank/DDBJ databases">
        <title>Finished chromosome of genome of Crinalium epipsammum PCC 9333.</title>
        <authorList>
            <consortium name="US DOE Joint Genome Institute"/>
            <person name="Gugger M."/>
            <person name="Coursin T."/>
            <person name="Rippka R."/>
            <person name="Tandeau De Marsac N."/>
            <person name="Huntemann M."/>
            <person name="Wei C.-L."/>
            <person name="Han J."/>
            <person name="Detter J.C."/>
            <person name="Han C."/>
            <person name="Tapia R."/>
            <person name="Davenport K."/>
            <person name="Daligault H."/>
            <person name="Erkkila T."/>
            <person name="Gu W."/>
            <person name="Munk A.C.C."/>
            <person name="Teshima H."/>
            <person name="Xu Y."/>
            <person name="Chain P."/>
            <person name="Chen A."/>
            <person name="Krypides N."/>
            <person name="Mavromatis K."/>
            <person name="Markowitz V."/>
            <person name="Szeto E."/>
            <person name="Ivanova N."/>
            <person name="Mikhailova N."/>
            <person name="Ovchinnikova G."/>
            <person name="Pagani I."/>
            <person name="Pati A."/>
            <person name="Goodwin L."/>
            <person name="Peters L."/>
            <person name="Pitluck S."/>
            <person name="Woyke T."/>
            <person name="Kerfeld C."/>
        </authorList>
    </citation>
    <scope>NUCLEOTIDE SEQUENCE [LARGE SCALE GENOMIC DNA]</scope>
    <source>
        <strain evidence="2 3">PCC 9333</strain>
    </source>
</reference>
<organism evidence="2 3">
    <name type="scientific">Crinalium epipsammum PCC 9333</name>
    <dbReference type="NCBI Taxonomy" id="1173022"/>
    <lineage>
        <taxon>Bacteria</taxon>
        <taxon>Bacillati</taxon>
        <taxon>Cyanobacteriota</taxon>
        <taxon>Cyanophyceae</taxon>
        <taxon>Gomontiellales</taxon>
        <taxon>Gomontiellaceae</taxon>
        <taxon>Crinalium</taxon>
    </lineage>
</organism>
<evidence type="ECO:0000259" key="1">
    <source>
        <dbReference type="Pfam" id="PF05419"/>
    </source>
</evidence>
<dbReference type="InterPro" id="IPR008629">
    <property type="entry name" value="GUN4-like"/>
</dbReference>
<dbReference type="AlphaFoldDB" id="K9VTU0"/>
<dbReference type="InterPro" id="IPR037215">
    <property type="entry name" value="GUN4-like_sf"/>
</dbReference>
<dbReference type="PANTHER" id="PTHR34800">
    <property type="entry name" value="TETRAPYRROLE-BINDING PROTEIN, CHLOROPLASTIC"/>
    <property type="match status" value="1"/>
</dbReference>
<protein>
    <submittedName>
        <fullName evidence="2">GUN4 domain protein</fullName>
    </submittedName>
</protein>
<dbReference type="SUPFAM" id="SSF140869">
    <property type="entry name" value="GUN4-like"/>
    <property type="match status" value="1"/>
</dbReference>
<dbReference type="Pfam" id="PF05419">
    <property type="entry name" value="GUN4"/>
    <property type="match status" value="1"/>
</dbReference>
<dbReference type="OrthoDB" id="7915178at2"/>
<dbReference type="PATRIC" id="fig|1173022.3.peg.589"/>
<evidence type="ECO:0000313" key="2">
    <source>
        <dbReference type="EMBL" id="AFZ11493.1"/>
    </source>
</evidence>
<dbReference type="STRING" id="1173022.Cri9333_0542"/>
<gene>
    <name evidence="2" type="ORF">Cri9333_0542</name>
</gene>
<keyword evidence="3" id="KW-1185">Reference proteome</keyword>
<name>K9VTU0_9CYAN</name>
<evidence type="ECO:0000313" key="3">
    <source>
        <dbReference type="Proteomes" id="UP000010472"/>
    </source>
</evidence>
<dbReference type="RefSeq" id="WP_015201628.1">
    <property type="nucleotide sequence ID" value="NC_019753.1"/>
</dbReference>
<dbReference type="KEGG" id="cep:Cri9333_0542"/>
<dbReference type="GO" id="GO:0046906">
    <property type="term" value="F:tetrapyrrole binding"/>
    <property type="evidence" value="ECO:0007669"/>
    <property type="project" value="TreeGrafter"/>
</dbReference>
<dbReference type="PANTHER" id="PTHR34800:SF1">
    <property type="entry name" value="TETRAPYRROLE-BINDING PROTEIN, CHLOROPLASTIC"/>
    <property type="match status" value="1"/>
</dbReference>
<dbReference type="Gene3D" id="1.25.40.620">
    <property type="match status" value="1"/>
</dbReference>
<proteinExistence type="predicted"/>
<accession>K9VTU0</accession>
<dbReference type="eggNOG" id="COG0515">
    <property type="taxonomic scope" value="Bacteria"/>
</dbReference>
<dbReference type="Proteomes" id="UP000010472">
    <property type="component" value="Chromosome"/>
</dbReference>
<dbReference type="Gene3D" id="1.10.10.1770">
    <property type="entry name" value="Gun4-like"/>
    <property type="match status" value="1"/>
</dbReference>
<dbReference type="CDD" id="cd16383">
    <property type="entry name" value="GUN4"/>
    <property type="match status" value="1"/>
</dbReference>
<dbReference type="EMBL" id="CP003620">
    <property type="protein sequence ID" value="AFZ11493.1"/>
    <property type="molecule type" value="Genomic_DNA"/>
</dbReference>
<sequence length="294" mass="33090">MSEKETLKKIALLAMTSLFSGEEDEQNSLKIKVCSLDDAVEYDNLFSVSIGEPEEDTGDAEAPYFVALVDVEEVDGDEFNCKVLHAEIINDPSENTLKSQMQRENFLRKLKGIKPPDEPPMDDVPLISAVGMDYTTLRDLLAAGKWREADEETGRVMLKVVGSEESGWLSDQDLDNFPCEDLRTIDQLWVKYSNGRFGFSVQKSIWLECGGQPRNLDYEGNLDYEVYLKFGDRIGLRMKDEWKSYNELTFSLNAPEGHLPYVDVLMVASIGCSEFGEFVGAESSLLSRIDTCNL</sequence>